<dbReference type="Proteomes" id="UP000789342">
    <property type="component" value="Unassembled WGS sequence"/>
</dbReference>
<keyword evidence="2" id="KW-1185">Reference proteome</keyword>
<proteinExistence type="predicted"/>
<organism evidence="1 2">
    <name type="scientific">Acaulospora morrowiae</name>
    <dbReference type="NCBI Taxonomy" id="94023"/>
    <lineage>
        <taxon>Eukaryota</taxon>
        <taxon>Fungi</taxon>
        <taxon>Fungi incertae sedis</taxon>
        <taxon>Mucoromycota</taxon>
        <taxon>Glomeromycotina</taxon>
        <taxon>Glomeromycetes</taxon>
        <taxon>Diversisporales</taxon>
        <taxon>Acaulosporaceae</taxon>
        <taxon>Acaulospora</taxon>
    </lineage>
</organism>
<comment type="caution">
    <text evidence="1">The sequence shown here is derived from an EMBL/GenBank/DDBJ whole genome shotgun (WGS) entry which is preliminary data.</text>
</comment>
<dbReference type="OrthoDB" id="10063137at2759"/>
<dbReference type="SUPFAM" id="SSF52540">
    <property type="entry name" value="P-loop containing nucleoside triphosphate hydrolases"/>
    <property type="match status" value="1"/>
</dbReference>
<dbReference type="AlphaFoldDB" id="A0A9N9J5M0"/>
<sequence length="102" mass="12163">MFIGITGPRFVGKHTVAKWLISKHKFTLVSLRDGSHIVKDEDGIFETPKKLLEYVTKNWRRNFVTCNVETKEILELYRKRPFFFLLAMDGPVLTRYKRYRLL</sequence>
<dbReference type="EMBL" id="CAJVPV010043000">
    <property type="protein sequence ID" value="CAG8764909.1"/>
    <property type="molecule type" value="Genomic_DNA"/>
</dbReference>
<dbReference type="Gene3D" id="3.40.50.300">
    <property type="entry name" value="P-loop containing nucleotide triphosphate hydrolases"/>
    <property type="match status" value="1"/>
</dbReference>
<gene>
    <name evidence="1" type="ORF">AMORRO_LOCUS16197</name>
</gene>
<evidence type="ECO:0000313" key="1">
    <source>
        <dbReference type="EMBL" id="CAG8764909.1"/>
    </source>
</evidence>
<accession>A0A9N9J5M0</accession>
<protein>
    <submittedName>
        <fullName evidence="1">18405_t:CDS:1</fullName>
    </submittedName>
</protein>
<reference evidence="1" key="1">
    <citation type="submission" date="2021-06" db="EMBL/GenBank/DDBJ databases">
        <authorList>
            <person name="Kallberg Y."/>
            <person name="Tangrot J."/>
            <person name="Rosling A."/>
        </authorList>
    </citation>
    <scope>NUCLEOTIDE SEQUENCE</scope>
    <source>
        <strain evidence="1">CL551</strain>
    </source>
</reference>
<name>A0A9N9J5M0_9GLOM</name>
<dbReference type="InterPro" id="IPR027417">
    <property type="entry name" value="P-loop_NTPase"/>
</dbReference>
<evidence type="ECO:0000313" key="2">
    <source>
        <dbReference type="Proteomes" id="UP000789342"/>
    </source>
</evidence>
<feature type="non-terminal residue" evidence="1">
    <location>
        <position position="102"/>
    </location>
</feature>